<evidence type="ECO:0000313" key="5">
    <source>
        <dbReference type="Proteomes" id="UP000199017"/>
    </source>
</evidence>
<dbReference type="Pfam" id="PF04321">
    <property type="entry name" value="RmlD_sub_bind"/>
    <property type="match status" value="1"/>
</dbReference>
<dbReference type="EC" id="1.1.1.133" evidence="2"/>
<dbReference type="OrthoDB" id="9803892at2"/>
<reference evidence="4 5" key="1">
    <citation type="submission" date="2016-10" db="EMBL/GenBank/DDBJ databases">
        <authorList>
            <person name="de Groot N.N."/>
        </authorList>
    </citation>
    <scope>NUCLEOTIDE SEQUENCE [LARGE SCALE GENOMIC DNA]</scope>
    <source>
        <strain evidence="5">P4B,CCM 7963,CECT 7998,DSM 25260,IBRC-M 10614,KCTC 13821</strain>
    </source>
</reference>
<name>A0A1G8I2U5_9BACI</name>
<organism evidence="4 5">
    <name type="scientific">Alteribacillus bidgolensis</name>
    <dbReference type="NCBI Taxonomy" id="930129"/>
    <lineage>
        <taxon>Bacteria</taxon>
        <taxon>Bacillati</taxon>
        <taxon>Bacillota</taxon>
        <taxon>Bacilli</taxon>
        <taxon>Bacillales</taxon>
        <taxon>Bacillaceae</taxon>
        <taxon>Alteribacillus</taxon>
    </lineage>
</organism>
<dbReference type="STRING" id="930129.SAMN05216352_10516"/>
<dbReference type="PANTHER" id="PTHR10491:SF4">
    <property type="entry name" value="METHIONINE ADENOSYLTRANSFERASE 2 SUBUNIT BETA"/>
    <property type="match status" value="1"/>
</dbReference>
<evidence type="ECO:0000313" key="4">
    <source>
        <dbReference type="EMBL" id="SDI13187.1"/>
    </source>
</evidence>
<keyword evidence="2" id="KW-0521">NADP</keyword>
<dbReference type="InterPro" id="IPR036291">
    <property type="entry name" value="NAD(P)-bd_dom_sf"/>
</dbReference>
<comment type="pathway">
    <text evidence="2">Carbohydrate biosynthesis; dTDP-L-rhamnose biosynthesis.</text>
</comment>
<dbReference type="AlphaFoldDB" id="A0A1G8I2U5"/>
<dbReference type="GO" id="GO:0005829">
    <property type="term" value="C:cytosol"/>
    <property type="evidence" value="ECO:0007669"/>
    <property type="project" value="TreeGrafter"/>
</dbReference>
<dbReference type="CDD" id="cd05254">
    <property type="entry name" value="dTDP_HR_like_SDR_e"/>
    <property type="match status" value="1"/>
</dbReference>
<dbReference type="PANTHER" id="PTHR10491">
    <property type="entry name" value="DTDP-4-DEHYDRORHAMNOSE REDUCTASE"/>
    <property type="match status" value="1"/>
</dbReference>
<protein>
    <recommendedName>
        <fullName evidence="2">dTDP-4-dehydrorhamnose reductase</fullName>
        <ecNumber evidence="2">1.1.1.133</ecNumber>
    </recommendedName>
</protein>
<sequence length="274" mass="31259">MNLLIIGGKGMAGHMITDYFQQQNYEVHYTSRNPSDNRSIILDVWDLEALDTVIESIKPDIIINCVGLLNDDASKNREASFYINSIFPHLLAKKADQYRSKLIHISTDCVFSGDRGGYKENDRPDGTSAYAITKALGEVKSEKHLTIRTSIIGPELKENGIGLFLWFMKQKGTIKGYKNVMWNGVTTLELAIAIEEMIKNKVSGLYHLVSPSKISKYDLLKLIQNIFYKNDVTIIPDHEIVLDRTLINTRKDFSYFVPSYEKMITNLKAWMDRP</sequence>
<comment type="function">
    <text evidence="2">Catalyzes the reduction of dTDP-6-deoxy-L-lyxo-4-hexulose to yield dTDP-L-rhamnose.</text>
</comment>
<dbReference type="Gene3D" id="3.40.50.720">
    <property type="entry name" value="NAD(P)-binding Rossmann-like Domain"/>
    <property type="match status" value="1"/>
</dbReference>
<keyword evidence="5" id="KW-1185">Reference proteome</keyword>
<dbReference type="InterPro" id="IPR005913">
    <property type="entry name" value="dTDP_dehydrorham_reduct"/>
</dbReference>
<dbReference type="SUPFAM" id="SSF51735">
    <property type="entry name" value="NAD(P)-binding Rossmann-fold domains"/>
    <property type="match status" value="1"/>
</dbReference>
<evidence type="ECO:0000256" key="2">
    <source>
        <dbReference type="RuleBase" id="RU364082"/>
    </source>
</evidence>
<evidence type="ECO:0000256" key="1">
    <source>
        <dbReference type="ARBA" id="ARBA00010944"/>
    </source>
</evidence>
<dbReference type="Proteomes" id="UP000199017">
    <property type="component" value="Unassembled WGS sequence"/>
</dbReference>
<dbReference type="GO" id="GO:0019305">
    <property type="term" value="P:dTDP-rhamnose biosynthetic process"/>
    <property type="evidence" value="ECO:0007669"/>
    <property type="project" value="UniProtKB-UniPathway"/>
</dbReference>
<dbReference type="UniPathway" id="UPA00124"/>
<comment type="similarity">
    <text evidence="1 2">Belongs to the dTDP-4-dehydrorhamnose reductase family.</text>
</comment>
<proteinExistence type="inferred from homology"/>
<accession>A0A1G8I2U5</accession>
<gene>
    <name evidence="4" type="ORF">SAMN05216352_10516</name>
</gene>
<keyword evidence="2" id="KW-0560">Oxidoreductase</keyword>
<dbReference type="RefSeq" id="WP_091584148.1">
    <property type="nucleotide sequence ID" value="NZ_FNDU01000005.1"/>
</dbReference>
<evidence type="ECO:0000259" key="3">
    <source>
        <dbReference type="Pfam" id="PF04321"/>
    </source>
</evidence>
<dbReference type="InterPro" id="IPR029903">
    <property type="entry name" value="RmlD-like-bd"/>
</dbReference>
<feature type="domain" description="RmlD-like substrate binding" evidence="3">
    <location>
        <begin position="1"/>
        <end position="227"/>
    </location>
</feature>
<dbReference type="GO" id="GO:0008831">
    <property type="term" value="F:dTDP-4-dehydrorhamnose reductase activity"/>
    <property type="evidence" value="ECO:0007669"/>
    <property type="project" value="UniProtKB-EC"/>
</dbReference>
<dbReference type="EMBL" id="FNDU01000005">
    <property type="protein sequence ID" value="SDI13187.1"/>
    <property type="molecule type" value="Genomic_DNA"/>
</dbReference>